<keyword evidence="1" id="KW-0862">Zinc</keyword>
<evidence type="ECO:0000313" key="3">
    <source>
        <dbReference type="EnsemblProtists" id="EOD39520"/>
    </source>
</evidence>
<reference evidence="3" key="2">
    <citation type="submission" date="2024-10" db="UniProtKB">
        <authorList>
            <consortium name="EnsemblProtists"/>
        </authorList>
    </citation>
    <scope>IDENTIFICATION</scope>
</reference>
<name>A0A0D3KUT5_EMIH1</name>
<dbReference type="PROSITE" id="PS50157">
    <property type="entry name" value="ZINC_FINGER_C2H2_2"/>
    <property type="match status" value="1"/>
</dbReference>
<evidence type="ECO:0000313" key="4">
    <source>
        <dbReference type="Proteomes" id="UP000013827"/>
    </source>
</evidence>
<proteinExistence type="predicted"/>
<sequence>MLAARSASRLLPRRAVVIGGRRAASSLYWPDPWGRPASEVGAARLIDPGEVDSWQFGRQGGDRSRPDVWVRVRQEMPGYMCPACRTTFRKWTHLLGHWRLTNHVPAQALLTRLDKSGKPIGWLRRAMAEHKLPPSRRETARLLLLPYGAAHLWLRPAAFLLPPEEAALEQLRFEEELSRAPPTALRRALLTRERKAMARRSGGARRPGCRGGEASERLECERLAHDPGVML</sequence>
<dbReference type="GO" id="GO:0008270">
    <property type="term" value="F:zinc ion binding"/>
    <property type="evidence" value="ECO:0007669"/>
    <property type="project" value="UniProtKB-KW"/>
</dbReference>
<feature type="domain" description="C2H2-type" evidence="2">
    <location>
        <begin position="79"/>
        <end position="108"/>
    </location>
</feature>
<dbReference type="EnsemblProtists" id="EOD10315">
    <property type="protein sequence ID" value="EOD10315"/>
    <property type="gene ID" value="EMIHUDRAFT_248469"/>
</dbReference>
<accession>A0A0D3KUT5</accession>
<organism evidence="3 4">
    <name type="scientific">Emiliania huxleyi (strain CCMP1516)</name>
    <dbReference type="NCBI Taxonomy" id="280463"/>
    <lineage>
        <taxon>Eukaryota</taxon>
        <taxon>Haptista</taxon>
        <taxon>Haptophyta</taxon>
        <taxon>Prymnesiophyceae</taxon>
        <taxon>Isochrysidales</taxon>
        <taxon>Noelaerhabdaceae</taxon>
        <taxon>Emiliania</taxon>
    </lineage>
</organism>
<dbReference type="RefSeq" id="XP_005762744.1">
    <property type="nucleotide sequence ID" value="XM_005762687.1"/>
</dbReference>
<dbReference type="GeneID" id="17256468"/>
<dbReference type="KEGG" id="ehx:EMIHUDRAFT_200008"/>
<dbReference type="Proteomes" id="UP000013827">
    <property type="component" value="Unassembled WGS sequence"/>
</dbReference>
<evidence type="ECO:0000256" key="1">
    <source>
        <dbReference type="PROSITE-ProRule" id="PRU00042"/>
    </source>
</evidence>
<dbReference type="RefSeq" id="XP_005791949.1">
    <property type="nucleotide sequence ID" value="XM_005791892.1"/>
</dbReference>
<dbReference type="AlphaFoldDB" id="A0A0D3KUT5"/>
<keyword evidence="1" id="KW-0479">Metal-binding</keyword>
<keyword evidence="1" id="KW-0863">Zinc-finger</keyword>
<evidence type="ECO:0000259" key="2">
    <source>
        <dbReference type="PROSITE" id="PS50157"/>
    </source>
</evidence>
<dbReference type="PROSITE" id="PS00028">
    <property type="entry name" value="ZINC_FINGER_C2H2_1"/>
    <property type="match status" value="1"/>
</dbReference>
<reference evidence="4" key="1">
    <citation type="journal article" date="2013" name="Nature">
        <title>Pan genome of the phytoplankton Emiliania underpins its global distribution.</title>
        <authorList>
            <person name="Read B.A."/>
            <person name="Kegel J."/>
            <person name="Klute M.J."/>
            <person name="Kuo A."/>
            <person name="Lefebvre S.C."/>
            <person name="Maumus F."/>
            <person name="Mayer C."/>
            <person name="Miller J."/>
            <person name="Monier A."/>
            <person name="Salamov A."/>
            <person name="Young J."/>
            <person name="Aguilar M."/>
            <person name="Claverie J.M."/>
            <person name="Frickenhaus S."/>
            <person name="Gonzalez K."/>
            <person name="Herman E.K."/>
            <person name="Lin Y.C."/>
            <person name="Napier J."/>
            <person name="Ogata H."/>
            <person name="Sarno A.F."/>
            <person name="Shmutz J."/>
            <person name="Schroeder D."/>
            <person name="de Vargas C."/>
            <person name="Verret F."/>
            <person name="von Dassow P."/>
            <person name="Valentin K."/>
            <person name="Van de Peer Y."/>
            <person name="Wheeler G."/>
            <person name="Dacks J.B."/>
            <person name="Delwiche C.F."/>
            <person name="Dyhrman S.T."/>
            <person name="Glockner G."/>
            <person name="John U."/>
            <person name="Richards T."/>
            <person name="Worden A.Z."/>
            <person name="Zhang X."/>
            <person name="Grigoriev I.V."/>
            <person name="Allen A.E."/>
            <person name="Bidle K."/>
            <person name="Borodovsky M."/>
            <person name="Bowler C."/>
            <person name="Brownlee C."/>
            <person name="Cock J.M."/>
            <person name="Elias M."/>
            <person name="Gladyshev V.N."/>
            <person name="Groth M."/>
            <person name="Guda C."/>
            <person name="Hadaegh A."/>
            <person name="Iglesias-Rodriguez M.D."/>
            <person name="Jenkins J."/>
            <person name="Jones B.M."/>
            <person name="Lawson T."/>
            <person name="Leese F."/>
            <person name="Lindquist E."/>
            <person name="Lobanov A."/>
            <person name="Lomsadze A."/>
            <person name="Malik S.B."/>
            <person name="Marsh M.E."/>
            <person name="Mackinder L."/>
            <person name="Mock T."/>
            <person name="Mueller-Roeber B."/>
            <person name="Pagarete A."/>
            <person name="Parker M."/>
            <person name="Probert I."/>
            <person name="Quesneville H."/>
            <person name="Raines C."/>
            <person name="Rensing S.A."/>
            <person name="Riano-Pachon D.M."/>
            <person name="Richier S."/>
            <person name="Rokitta S."/>
            <person name="Shiraiwa Y."/>
            <person name="Soanes D.M."/>
            <person name="van der Giezen M."/>
            <person name="Wahlund T.M."/>
            <person name="Williams B."/>
            <person name="Wilson W."/>
            <person name="Wolfe G."/>
            <person name="Wurch L.L."/>
        </authorList>
    </citation>
    <scope>NUCLEOTIDE SEQUENCE</scope>
</reference>
<dbReference type="EnsemblProtists" id="EOD39520">
    <property type="protein sequence ID" value="EOD39520"/>
    <property type="gene ID" value="EMIHUDRAFT_200008"/>
</dbReference>
<protein>
    <recommendedName>
        <fullName evidence="2">C2H2-type domain-containing protein</fullName>
    </recommendedName>
</protein>
<dbReference type="InterPro" id="IPR013087">
    <property type="entry name" value="Znf_C2H2_type"/>
</dbReference>
<dbReference type="GeneID" id="17284791"/>
<dbReference type="PaxDb" id="2903-EOD10315"/>
<dbReference type="KEGG" id="ehx:EMIHUDRAFT_248469"/>
<keyword evidence="4" id="KW-1185">Reference proteome</keyword>
<dbReference type="HOGENOM" id="CLU_1201731_0_0_1"/>